<evidence type="ECO:0000256" key="2">
    <source>
        <dbReference type="SAM" id="MobiDB-lite"/>
    </source>
</evidence>
<dbReference type="EnsemblPlants" id="Ma08_t19760.1">
    <property type="protein sequence ID" value="Ma08_p19760.1"/>
    <property type="gene ID" value="Ma08_g19760"/>
</dbReference>
<accession>A0A804K8J2</accession>
<evidence type="ECO:0000313" key="3">
    <source>
        <dbReference type="EMBL" id="CAG1832139.1"/>
    </source>
</evidence>
<dbReference type="InterPro" id="IPR005061">
    <property type="entry name" value="Ist1"/>
</dbReference>
<dbReference type="PANTHER" id="PTHR12161">
    <property type="entry name" value="IST1 FAMILY MEMBER"/>
    <property type="match status" value="1"/>
</dbReference>
<name>A0A804K8J2_MUSAM</name>
<dbReference type="Gene3D" id="1.20.1260.60">
    <property type="entry name" value="Vacuolar protein sorting-associated protein Ist1"/>
    <property type="match status" value="1"/>
</dbReference>
<protein>
    <submittedName>
        <fullName evidence="3">(wild Malaysian banana) hypothetical protein</fullName>
    </submittedName>
</protein>
<dbReference type="GO" id="GO:0015031">
    <property type="term" value="P:protein transport"/>
    <property type="evidence" value="ECO:0007669"/>
    <property type="project" value="InterPro"/>
</dbReference>
<comment type="similarity">
    <text evidence="1">Belongs to the IST1 family.</text>
</comment>
<reference evidence="4" key="2">
    <citation type="submission" date="2021-05" db="UniProtKB">
        <authorList>
            <consortium name="EnsemblPlants"/>
        </authorList>
    </citation>
    <scope>IDENTIFICATION</scope>
    <source>
        <strain evidence="4">subsp. malaccensis</strain>
    </source>
</reference>
<evidence type="ECO:0000313" key="5">
    <source>
        <dbReference type="Proteomes" id="UP000012960"/>
    </source>
</evidence>
<evidence type="ECO:0000256" key="1">
    <source>
        <dbReference type="ARBA" id="ARBA00005536"/>
    </source>
</evidence>
<feature type="compositionally biased region" description="Basic and acidic residues" evidence="2">
    <location>
        <begin position="378"/>
        <end position="394"/>
    </location>
</feature>
<organism evidence="4 5">
    <name type="scientific">Musa acuminata subsp. malaccensis</name>
    <name type="common">Wild banana</name>
    <name type="synonym">Musa malaccensis</name>
    <dbReference type="NCBI Taxonomy" id="214687"/>
    <lineage>
        <taxon>Eukaryota</taxon>
        <taxon>Viridiplantae</taxon>
        <taxon>Streptophyta</taxon>
        <taxon>Embryophyta</taxon>
        <taxon>Tracheophyta</taxon>
        <taxon>Spermatophyta</taxon>
        <taxon>Magnoliopsida</taxon>
        <taxon>Liliopsida</taxon>
        <taxon>Zingiberales</taxon>
        <taxon>Musaceae</taxon>
        <taxon>Musa</taxon>
    </lineage>
</organism>
<dbReference type="OrthoDB" id="29853at2759"/>
<dbReference type="EMBL" id="HG996472">
    <property type="protein sequence ID" value="CAG1832139.1"/>
    <property type="molecule type" value="Genomic_DNA"/>
</dbReference>
<dbReference type="OMA" id="NVHPSMP"/>
<feature type="region of interest" description="Disordered" evidence="2">
    <location>
        <begin position="176"/>
        <end position="236"/>
    </location>
</feature>
<dbReference type="InterPro" id="IPR042277">
    <property type="entry name" value="IST1-like"/>
</dbReference>
<dbReference type="Proteomes" id="UP000012960">
    <property type="component" value="Unplaced"/>
</dbReference>
<dbReference type="AlphaFoldDB" id="A0A804K8J2"/>
<feature type="compositionally biased region" description="Basic and acidic residues" evidence="2">
    <location>
        <begin position="190"/>
        <end position="201"/>
    </location>
</feature>
<feature type="region of interest" description="Disordered" evidence="2">
    <location>
        <begin position="378"/>
        <end position="406"/>
    </location>
</feature>
<gene>
    <name evidence="3" type="ORF">GSMUA_80590.1</name>
</gene>
<dbReference type="FunCoup" id="A0A804K8J2">
    <property type="interactions" value="2498"/>
</dbReference>
<dbReference type="FunFam" id="1.20.1260.60:FF:000002">
    <property type="entry name" value="Vacuolar protein sorting-associated protein IST1"/>
    <property type="match status" value="1"/>
</dbReference>
<keyword evidence="5" id="KW-1185">Reference proteome</keyword>
<feature type="region of interest" description="Disordered" evidence="2">
    <location>
        <begin position="608"/>
        <end position="655"/>
    </location>
</feature>
<dbReference type="PANTHER" id="PTHR12161:SF14">
    <property type="entry name" value="REGULATOR OF VPS4 ACTIVITY IN THE MVB PATHWAY PROTEIN"/>
    <property type="match status" value="1"/>
</dbReference>
<dbReference type="Pfam" id="PF03398">
    <property type="entry name" value="Ist1"/>
    <property type="match status" value="1"/>
</dbReference>
<reference evidence="3" key="1">
    <citation type="submission" date="2021-03" db="EMBL/GenBank/DDBJ databases">
        <authorList>
            <consortium name="Genoscope - CEA"/>
            <person name="William W."/>
        </authorList>
    </citation>
    <scope>NUCLEOTIDE SEQUENCE</scope>
    <source>
        <strain evidence="3">Doubled-haploid Pahang</strain>
    </source>
</reference>
<dbReference type="Gramene" id="Ma08_t19760.1">
    <property type="protein sequence ID" value="Ma08_p19760.1"/>
    <property type="gene ID" value="Ma08_g19760"/>
</dbReference>
<proteinExistence type="inferred from homology"/>
<feature type="region of interest" description="Disordered" evidence="2">
    <location>
        <begin position="434"/>
        <end position="501"/>
    </location>
</feature>
<feature type="compositionally biased region" description="Basic and acidic residues" evidence="2">
    <location>
        <begin position="469"/>
        <end position="480"/>
    </location>
</feature>
<evidence type="ECO:0000313" key="4">
    <source>
        <dbReference type="EnsemblPlants" id="Ma08_p19760.1"/>
    </source>
</evidence>
<sequence length="670" mass="75563">MLCSLLGGKFSNKCKHAVRFIKARMGPIRNKKQAVVRCLKRDVAGLIAAGHEAIAFGRIDALIVEMNHASCYDMIEQFCQYILSQLPSLRKQRECPQEAMEAISTLIFAAARFPDLPELCDLRHAFVERYGSHMESSVKAEFVEKIQEKSFSKKKKLQLLQNIAEEFTLRWDPKTSCLQSHNAPKPKSTRPKEVAASHDVDNGASSSAKAPTKEESPSKRKYGSNPVSAVGKQGGEVEQKDIHVIPTTINRQSHDQVEKPTSTENTELYQTDNAVRPFVKHKRNHDGIRKNDEIKVDYLQSRTEKVQKEQHHSIEKHEVGSVKSQNVRLANVAPPYAKSIDSRFHVEETRGDGTVPPCTKLNWIENGHHVEGKIGDVRKHNRSQRHEASDRSVVEKPSVGPVNNNGRGRYVIPPYVKPGVIDFSTNGEQTLQNIGVDDGKSNGTQGVSRDEKPKPVCMRRKSQRPPVTEIKEGTIDDEKTVSFTPGDQRRHRDKRSAGTNDENFVEEKIAIRESRSRIGDEMDNAIDYSKLLLRSSNELRRHTSRHTAAMNDCQYDEEEMAVEKLLLHYSRKGRARDPIKERRTANHVDLDRFERPENSKIQLIQRRAVPPPERAISVPSEPVSPAEVKAPARSTSMQPDPSNPKVGRVHPKLPEFDQLAARLAATKKKT</sequence>
<dbReference type="GO" id="GO:0008104">
    <property type="term" value="P:intracellular protein localization"/>
    <property type="evidence" value="ECO:0000318"/>
    <property type="project" value="GO_Central"/>
</dbReference>